<evidence type="ECO:0000313" key="2">
    <source>
        <dbReference type="EnsemblMetazoa" id="ASIC012349-PA"/>
    </source>
</evidence>
<name>A0A084W280_ANOSI</name>
<reference evidence="1 3" key="1">
    <citation type="journal article" date="2014" name="BMC Genomics">
        <title>Genome sequence of Anopheles sinensis provides insight into genetics basis of mosquito competence for malaria parasites.</title>
        <authorList>
            <person name="Zhou D."/>
            <person name="Zhang D."/>
            <person name="Ding G."/>
            <person name="Shi L."/>
            <person name="Hou Q."/>
            <person name="Ye Y."/>
            <person name="Xu Y."/>
            <person name="Zhou H."/>
            <person name="Xiong C."/>
            <person name="Li S."/>
            <person name="Yu J."/>
            <person name="Hong S."/>
            <person name="Yu X."/>
            <person name="Zou P."/>
            <person name="Chen C."/>
            <person name="Chang X."/>
            <person name="Wang W."/>
            <person name="Lv Y."/>
            <person name="Sun Y."/>
            <person name="Ma L."/>
            <person name="Shen B."/>
            <person name="Zhu C."/>
        </authorList>
    </citation>
    <scope>NUCLEOTIDE SEQUENCE [LARGE SCALE GENOMIC DNA]</scope>
</reference>
<dbReference type="AlphaFoldDB" id="A0A084W280"/>
<dbReference type="EnsemblMetazoa" id="ASIC012349-RA">
    <property type="protein sequence ID" value="ASIC012349-PA"/>
    <property type="gene ID" value="ASIC012349"/>
</dbReference>
<reference evidence="2" key="2">
    <citation type="submission" date="2020-05" db="UniProtKB">
        <authorList>
            <consortium name="EnsemblMetazoa"/>
        </authorList>
    </citation>
    <scope>IDENTIFICATION</scope>
</reference>
<keyword evidence="3" id="KW-1185">Reference proteome</keyword>
<sequence>MDIKESKMLPHLLQPPLVMMMMMMVPVSVSAGGELVPSGPIIKILSHLTKHGPRPVQVVHPDRRSMGSTRYRRWLLRVRAFLPSFSRARKEKGSNRLSCPAAWNQTREVDADAASAAAIDIELIIIFPASSTLRSPCRTSGRLLPSADRRVIFSLLDDCNYNPA</sequence>
<dbReference type="EMBL" id="KE525275">
    <property type="protein sequence ID" value="KFB44324.1"/>
    <property type="molecule type" value="Genomic_DNA"/>
</dbReference>
<evidence type="ECO:0000313" key="1">
    <source>
        <dbReference type="EMBL" id="KFB44324.1"/>
    </source>
</evidence>
<accession>A0A084W280</accession>
<dbReference type="VEuPathDB" id="VectorBase:ASIC012349"/>
<protein>
    <submittedName>
        <fullName evidence="1 2">Uncharacterized protein</fullName>
    </submittedName>
</protein>
<dbReference type="Proteomes" id="UP000030765">
    <property type="component" value="Unassembled WGS sequence"/>
</dbReference>
<dbReference type="EMBL" id="ATLV01019544">
    <property type="status" value="NOT_ANNOTATED_CDS"/>
    <property type="molecule type" value="Genomic_DNA"/>
</dbReference>
<proteinExistence type="predicted"/>
<organism evidence="1">
    <name type="scientific">Anopheles sinensis</name>
    <name type="common">Mosquito</name>
    <dbReference type="NCBI Taxonomy" id="74873"/>
    <lineage>
        <taxon>Eukaryota</taxon>
        <taxon>Metazoa</taxon>
        <taxon>Ecdysozoa</taxon>
        <taxon>Arthropoda</taxon>
        <taxon>Hexapoda</taxon>
        <taxon>Insecta</taxon>
        <taxon>Pterygota</taxon>
        <taxon>Neoptera</taxon>
        <taxon>Endopterygota</taxon>
        <taxon>Diptera</taxon>
        <taxon>Nematocera</taxon>
        <taxon>Culicoidea</taxon>
        <taxon>Culicidae</taxon>
        <taxon>Anophelinae</taxon>
        <taxon>Anopheles</taxon>
    </lineage>
</organism>
<gene>
    <name evidence="1" type="ORF">ZHAS_00012349</name>
</gene>
<evidence type="ECO:0000313" key="3">
    <source>
        <dbReference type="Proteomes" id="UP000030765"/>
    </source>
</evidence>